<dbReference type="RefSeq" id="WP_319010443.1">
    <property type="nucleotide sequence ID" value="NZ_JAWJZF010000377.1"/>
</dbReference>
<keyword evidence="3" id="KW-1185">Reference proteome</keyword>
<evidence type="ECO:0008006" key="4">
    <source>
        <dbReference type="Google" id="ProtNLM"/>
    </source>
</evidence>
<evidence type="ECO:0000313" key="2">
    <source>
        <dbReference type="EMBL" id="MDX2294121.1"/>
    </source>
</evidence>
<reference evidence="2 3" key="1">
    <citation type="submission" date="2023-10" db="EMBL/GenBank/DDBJ databases">
        <authorList>
            <person name="Wang X.X."/>
        </authorList>
    </citation>
    <scope>NUCLEOTIDE SEQUENCE [LARGE SCALE GENOMIC DNA]</scope>
    <source>
        <strain evidence="2 3">NBRC 12816</strain>
    </source>
</reference>
<keyword evidence="1" id="KW-1133">Transmembrane helix</keyword>
<keyword evidence="1" id="KW-0472">Membrane</keyword>
<dbReference type="Proteomes" id="UP001278571">
    <property type="component" value="Unassembled WGS sequence"/>
</dbReference>
<evidence type="ECO:0000313" key="3">
    <source>
        <dbReference type="Proteomes" id="UP001278571"/>
    </source>
</evidence>
<feature type="transmembrane region" description="Helical" evidence="1">
    <location>
        <begin position="25"/>
        <end position="45"/>
    </location>
</feature>
<gene>
    <name evidence="2" type="ORF">R2363_18315</name>
</gene>
<proteinExistence type="predicted"/>
<accession>A0ABU4K8R5</accession>
<evidence type="ECO:0000256" key="1">
    <source>
        <dbReference type="SAM" id="Phobius"/>
    </source>
</evidence>
<name>A0ABU4K8R5_9ACTN</name>
<comment type="caution">
    <text evidence="2">The sequence shown here is derived from an EMBL/GenBank/DDBJ whole genome shotgun (WGS) entry which is preliminary data.</text>
</comment>
<keyword evidence="1" id="KW-0812">Transmembrane</keyword>
<dbReference type="EMBL" id="JAWJZF010000377">
    <property type="protein sequence ID" value="MDX2294121.1"/>
    <property type="molecule type" value="Genomic_DNA"/>
</dbReference>
<sequence>MRVHGSVDMPDVRIGFNATDRQRHWWRNGMGMSALVGVVAAMISTTHEPGTWWGVGGCGVVAVVVFLGYVDVIYGGVLLTATGLEFRTFVSRRVVPWNEVAGMERRQRVTRSGVWSDLRVVRVRGRSLGIPGAVTHRMMDAELERKQVAIQECWSRAVGG</sequence>
<organism evidence="2 3">
    <name type="scientific">Streptomyces roseolus</name>
    <dbReference type="NCBI Taxonomy" id="67358"/>
    <lineage>
        <taxon>Bacteria</taxon>
        <taxon>Bacillati</taxon>
        <taxon>Actinomycetota</taxon>
        <taxon>Actinomycetes</taxon>
        <taxon>Kitasatosporales</taxon>
        <taxon>Streptomycetaceae</taxon>
        <taxon>Streptomyces</taxon>
    </lineage>
</organism>
<protein>
    <recommendedName>
        <fullName evidence="4">DUF304 domain-containing protein</fullName>
    </recommendedName>
</protein>
<feature type="transmembrane region" description="Helical" evidence="1">
    <location>
        <begin position="51"/>
        <end position="84"/>
    </location>
</feature>